<evidence type="ECO:0000256" key="2">
    <source>
        <dbReference type="SAM" id="Phobius"/>
    </source>
</evidence>
<gene>
    <name evidence="3" type="ORF">GCM10009727_89140</name>
</gene>
<organism evidence="3 4">
    <name type="scientific">Actinomadura napierensis</name>
    <dbReference type="NCBI Taxonomy" id="267854"/>
    <lineage>
        <taxon>Bacteria</taxon>
        <taxon>Bacillati</taxon>
        <taxon>Actinomycetota</taxon>
        <taxon>Actinomycetes</taxon>
        <taxon>Streptosporangiales</taxon>
        <taxon>Thermomonosporaceae</taxon>
        <taxon>Actinomadura</taxon>
    </lineage>
</organism>
<name>A0ABN3AI77_9ACTN</name>
<dbReference type="Proteomes" id="UP001501020">
    <property type="component" value="Unassembled WGS sequence"/>
</dbReference>
<accession>A0ABN3AI77</accession>
<feature type="region of interest" description="Disordered" evidence="1">
    <location>
        <begin position="1"/>
        <end position="38"/>
    </location>
</feature>
<sequence>MVVSDRLYTDATESGGLIDPNACTPQPHHQQRNPDPRLDLDPALPLSWGAFFCSRHSELLCLVQHTDFSRRLSHHDPPGALNNAGDAYFEPRRRVDPEAPVTDPSLIAACVTVSGTIAGVITTWLRIRGRVQLRHTQADARKEVVRALIPGSRFVETDQQVIIEVGQKAPTPSRDDR</sequence>
<reference evidence="3 4" key="1">
    <citation type="journal article" date="2019" name="Int. J. Syst. Evol. Microbiol.">
        <title>The Global Catalogue of Microorganisms (GCM) 10K type strain sequencing project: providing services to taxonomists for standard genome sequencing and annotation.</title>
        <authorList>
            <consortium name="The Broad Institute Genomics Platform"/>
            <consortium name="The Broad Institute Genome Sequencing Center for Infectious Disease"/>
            <person name="Wu L."/>
            <person name="Ma J."/>
        </authorList>
    </citation>
    <scope>NUCLEOTIDE SEQUENCE [LARGE SCALE GENOMIC DNA]</scope>
    <source>
        <strain evidence="3 4">JCM 13850</strain>
    </source>
</reference>
<keyword evidence="2" id="KW-1133">Transmembrane helix</keyword>
<evidence type="ECO:0000313" key="3">
    <source>
        <dbReference type="EMBL" id="GAA2168042.1"/>
    </source>
</evidence>
<keyword evidence="4" id="KW-1185">Reference proteome</keyword>
<evidence type="ECO:0000313" key="4">
    <source>
        <dbReference type="Proteomes" id="UP001501020"/>
    </source>
</evidence>
<proteinExistence type="predicted"/>
<feature type="transmembrane region" description="Helical" evidence="2">
    <location>
        <begin position="106"/>
        <end position="125"/>
    </location>
</feature>
<keyword evidence="2" id="KW-0472">Membrane</keyword>
<protein>
    <recommendedName>
        <fullName evidence="5">BON domain-containing protein</fullName>
    </recommendedName>
</protein>
<dbReference type="EMBL" id="BAAAMR010000151">
    <property type="protein sequence ID" value="GAA2168042.1"/>
    <property type="molecule type" value="Genomic_DNA"/>
</dbReference>
<dbReference type="RefSeq" id="WP_344282949.1">
    <property type="nucleotide sequence ID" value="NZ_BAAAMR010000151.1"/>
</dbReference>
<evidence type="ECO:0000256" key="1">
    <source>
        <dbReference type="SAM" id="MobiDB-lite"/>
    </source>
</evidence>
<keyword evidence="2" id="KW-0812">Transmembrane</keyword>
<evidence type="ECO:0008006" key="5">
    <source>
        <dbReference type="Google" id="ProtNLM"/>
    </source>
</evidence>
<comment type="caution">
    <text evidence="3">The sequence shown here is derived from an EMBL/GenBank/DDBJ whole genome shotgun (WGS) entry which is preliminary data.</text>
</comment>